<dbReference type="AlphaFoldDB" id="X1K8P3"/>
<protein>
    <submittedName>
        <fullName evidence="1">Uncharacterized protein</fullName>
    </submittedName>
</protein>
<proteinExistence type="predicted"/>
<organism evidence="1">
    <name type="scientific">marine sediment metagenome</name>
    <dbReference type="NCBI Taxonomy" id="412755"/>
    <lineage>
        <taxon>unclassified sequences</taxon>
        <taxon>metagenomes</taxon>
        <taxon>ecological metagenomes</taxon>
    </lineage>
</organism>
<feature type="non-terminal residue" evidence="1">
    <location>
        <position position="58"/>
    </location>
</feature>
<gene>
    <name evidence="1" type="ORF">S03H2_58139</name>
</gene>
<name>X1K8P3_9ZZZZ</name>
<sequence>MNILKNKAISKEESKIKKPVNTIKTFLRTYEKYKGLDLQKGISFPKRAKNHKEIPSIQ</sequence>
<evidence type="ECO:0000313" key="1">
    <source>
        <dbReference type="EMBL" id="GAH86619.1"/>
    </source>
</evidence>
<comment type="caution">
    <text evidence="1">The sequence shown here is derived from an EMBL/GenBank/DDBJ whole genome shotgun (WGS) entry which is preliminary data.</text>
</comment>
<accession>X1K8P3</accession>
<reference evidence="1" key="1">
    <citation type="journal article" date="2014" name="Front. Microbiol.">
        <title>High frequency of phylogenetically diverse reductive dehalogenase-homologous genes in deep subseafloor sedimentary metagenomes.</title>
        <authorList>
            <person name="Kawai M."/>
            <person name="Futagami T."/>
            <person name="Toyoda A."/>
            <person name="Takaki Y."/>
            <person name="Nishi S."/>
            <person name="Hori S."/>
            <person name="Arai W."/>
            <person name="Tsubouchi T."/>
            <person name="Morono Y."/>
            <person name="Uchiyama I."/>
            <person name="Ito T."/>
            <person name="Fujiyama A."/>
            <person name="Inagaki F."/>
            <person name="Takami H."/>
        </authorList>
    </citation>
    <scope>NUCLEOTIDE SEQUENCE</scope>
    <source>
        <strain evidence="1">Expedition CK06-06</strain>
    </source>
</reference>
<dbReference type="EMBL" id="BARU01037293">
    <property type="protein sequence ID" value="GAH86619.1"/>
    <property type="molecule type" value="Genomic_DNA"/>
</dbReference>